<organism evidence="1 2">
    <name type="scientific">Cetraspora pellucida</name>
    <dbReference type="NCBI Taxonomy" id="1433469"/>
    <lineage>
        <taxon>Eukaryota</taxon>
        <taxon>Fungi</taxon>
        <taxon>Fungi incertae sedis</taxon>
        <taxon>Mucoromycota</taxon>
        <taxon>Glomeromycotina</taxon>
        <taxon>Glomeromycetes</taxon>
        <taxon>Diversisporales</taxon>
        <taxon>Gigasporaceae</taxon>
        <taxon>Cetraspora</taxon>
    </lineage>
</organism>
<proteinExistence type="predicted"/>
<evidence type="ECO:0000313" key="2">
    <source>
        <dbReference type="Proteomes" id="UP000789366"/>
    </source>
</evidence>
<keyword evidence="2" id="KW-1185">Reference proteome</keyword>
<gene>
    <name evidence="1" type="ORF">SPELUC_LOCUS3354</name>
</gene>
<reference evidence="1" key="1">
    <citation type="submission" date="2021-06" db="EMBL/GenBank/DDBJ databases">
        <authorList>
            <person name="Kallberg Y."/>
            <person name="Tangrot J."/>
            <person name="Rosling A."/>
        </authorList>
    </citation>
    <scope>NUCLEOTIDE SEQUENCE</scope>
    <source>
        <strain evidence="1">28 12/20/2015</strain>
    </source>
</reference>
<protein>
    <submittedName>
        <fullName evidence="1">9223_t:CDS:1</fullName>
    </submittedName>
</protein>
<accession>A0ACA9L4I0</accession>
<name>A0ACA9L4I0_9GLOM</name>
<dbReference type="Proteomes" id="UP000789366">
    <property type="component" value="Unassembled WGS sequence"/>
</dbReference>
<sequence>MTCNNPISSNKFENNVNFEDKKNNEIIVDNKITIDKLIELHPAIRQLLVTLLLENNLDAQKDDQKLNSLMLQDKIESC</sequence>
<evidence type="ECO:0000313" key="1">
    <source>
        <dbReference type="EMBL" id="CAG8508344.1"/>
    </source>
</evidence>
<dbReference type="EMBL" id="CAJVPW010002534">
    <property type="protein sequence ID" value="CAG8508344.1"/>
    <property type="molecule type" value="Genomic_DNA"/>
</dbReference>
<comment type="caution">
    <text evidence="1">The sequence shown here is derived from an EMBL/GenBank/DDBJ whole genome shotgun (WGS) entry which is preliminary data.</text>
</comment>